<accession>A0ACC2SN27</accession>
<proteinExistence type="predicted"/>
<comment type="caution">
    <text evidence="1">The sequence shown here is derived from an EMBL/GenBank/DDBJ whole genome shotgun (WGS) entry which is preliminary data.</text>
</comment>
<reference evidence="1" key="1">
    <citation type="submission" date="2022-04" db="EMBL/GenBank/DDBJ databases">
        <title>Genome of the entomopathogenic fungus Entomophthora muscae.</title>
        <authorList>
            <person name="Elya C."/>
            <person name="Lovett B.R."/>
            <person name="Lee E."/>
            <person name="Macias A.M."/>
            <person name="Hajek A.E."/>
            <person name="De Bivort B.L."/>
            <person name="Kasson M.T."/>
            <person name="De Fine Licht H.H."/>
            <person name="Stajich J.E."/>
        </authorList>
    </citation>
    <scope>NUCLEOTIDE SEQUENCE</scope>
    <source>
        <strain evidence="1">Berkeley</strain>
    </source>
</reference>
<dbReference type="EMBL" id="QTSX02004676">
    <property type="protein sequence ID" value="KAJ9063758.1"/>
    <property type="molecule type" value="Genomic_DNA"/>
</dbReference>
<protein>
    <submittedName>
        <fullName evidence="1">DNA polymerase delta small subunit Cdc1</fullName>
    </submittedName>
</protein>
<name>A0ACC2SN27_9FUNG</name>
<dbReference type="Proteomes" id="UP001165960">
    <property type="component" value="Unassembled WGS sequence"/>
</dbReference>
<evidence type="ECO:0000313" key="1">
    <source>
        <dbReference type="EMBL" id="KAJ9063758.1"/>
    </source>
</evidence>
<gene>
    <name evidence="1" type="primary">cdc1</name>
    <name evidence="1" type="ORF">DSO57_1037648</name>
</gene>
<keyword evidence="2" id="KW-1185">Reference proteome</keyword>
<sequence length="432" mass="47746">MTVQESLKRRNFDDPEVENDVKLSRFLLKERKYDKQFSHIYYQRLMAIKPHLSKLAEKAWGAGSKAPKYSDKVLEVKGGKLSYLVGTIYANMDAKPSIIDDVKKDLWVVNPPQTEKYFKKDAGFSIEDDSGRMKIFGHVLQNYNLVTGAVVALLGKESTSGEFEVEEVILPGQLEQSPIIGEEEPRYFAFASGLNFGENNNGSLELLLEFLLGGFDIGNIKSRDIIKVVVAGNIYGPLNPKESYKDPTSKIDCFLNQVCQSIPVYLIPGANDPTTRALPQQPLHSGLFNATNSLPTLHLASNPLDVELMGLRIMGTAGQPINDLKKCGSDEVTSLDWLEATLKFGHFAPTSPDTLYCYPYSNQDPFVLTACPHIFFAGNQDEFATRMIAGDNGQQTRLITIPSFSTSGQIVLVEASTLATTLIHVKPCIGPQ</sequence>
<evidence type="ECO:0000313" key="2">
    <source>
        <dbReference type="Proteomes" id="UP001165960"/>
    </source>
</evidence>
<organism evidence="1 2">
    <name type="scientific">Entomophthora muscae</name>
    <dbReference type="NCBI Taxonomy" id="34485"/>
    <lineage>
        <taxon>Eukaryota</taxon>
        <taxon>Fungi</taxon>
        <taxon>Fungi incertae sedis</taxon>
        <taxon>Zoopagomycota</taxon>
        <taxon>Entomophthoromycotina</taxon>
        <taxon>Entomophthoromycetes</taxon>
        <taxon>Entomophthorales</taxon>
        <taxon>Entomophthoraceae</taxon>
        <taxon>Entomophthora</taxon>
    </lineage>
</organism>